<dbReference type="PANTHER" id="PTHR48475:SF2">
    <property type="entry name" value="RIBONUCLEASE H"/>
    <property type="match status" value="1"/>
</dbReference>
<accession>A0A445MDY2</accession>
<reference evidence="1" key="1">
    <citation type="journal article" date="2018" name="Data Brief">
        <title>Genome sequence data from 17 accessions of Ensete ventricosum, a staple food crop for millions in Ethiopia.</title>
        <authorList>
            <person name="Yemataw Z."/>
            <person name="Muzemil S."/>
            <person name="Ambachew D."/>
            <person name="Tripathi L."/>
            <person name="Tesfaye K."/>
            <person name="Chala A."/>
            <person name="Farbos A."/>
            <person name="O'Neill P."/>
            <person name="Moore K."/>
            <person name="Grant M."/>
            <person name="Studholme D.J."/>
        </authorList>
    </citation>
    <scope>NUCLEOTIDE SEQUENCE [LARGE SCALE GENOMIC DNA]</scope>
    <source>
        <tissue evidence="1">Leaf</tissue>
    </source>
</reference>
<sequence length="101" mass="11479">MTPKTPTGESPYSLAFGTEVILPPEMIFRMLRIKNFTTEASEASLRENLDMLKERKAKAHQKNLHYHRVVAQLYNQRIQPQPIGTGDLVLRRAEVSDPGCT</sequence>
<protein>
    <submittedName>
        <fullName evidence="1">Uncharacterized protein</fullName>
    </submittedName>
</protein>
<dbReference type="EMBL" id="KV875680">
    <property type="protein sequence ID" value="RZR72409.1"/>
    <property type="molecule type" value="Genomic_DNA"/>
</dbReference>
<organism evidence="1">
    <name type="scientific">Ensete ventricosum</name>
    <name type="common">Abyssinian banana</name>
    <name type="synonym">Musa ensete</name>
    <dbReference type="NCBI Taxonomy" id="4639"/>
    <lineage>
        <taxon>Eukaryota</taxon>
        <taxon>Viridiplantae</taxon>
        <taxon>Streptophyta</taxon>
        <taxon>Embryophyta</taxon>
        <taxon>Tracheophyta</taxon>
        <taxon>Spermatophyta</taxon>
        <taxon>Magnoliopsida</taxon>
        <taxon>Liliopsida</taxon>
        <taxon>Zingiberales</taxon>
        <taxon>Musaceae</taxon>
        <taxon>Ensete</taxon>
    </lineage>
</organism>
<evidence type="ECO:0000313" key="1">
    <source>
        <dbReference type="EMBL" id="RZR72409.1"/>
    </source>
</evidence>
<name>A0A445MDY2_ENSVE</name>
<proteinExistence type="predicted"/>
<dbReference type="AlphaFoldDB" id="A0A445MDY2"/>
<dbReference type="Proteomes" id="UP000290560">
    <property type="component" value="Unassembled WGS sequence"/>
</dbReference>
<dbReference type="PANTHER" id="PTHR48475">
    <property type="entry name" value="RIBONUCLEASE H"/>
    <property type="match status" value="1"/>
</dbReference>
<gene>
    <name evidence="1" type="ORF">BHM03_00013264</name>
</gene>